<dbReference type="InterPro" id="IPR002905">
    <property type="entry name" value="Trm1"/>
</dbReference>
<name>R0MH57_NOSB1</name>
<evidence type="ECO:0000256" key="3">
    <source>
        <dbReference type="ARBA" id="ARBA00022691"/>
    </source>
</evidence>
<evidence type="ECO:0000313" key="8">
    <source>
        <dbReference type="Proteomes" id="UP000016927"/>
    </source>
</evidence>
<dbReference type="GO" id="GO:0008033">
    <property type="term" value="P:tRNA processing"/>
    <property type="evidence" value="ECO:0007669"/>
    <property type="project" value="UniProtKB-UniRule"/>
</dbReference>
<gene>
    <name evidence="7" type="primary">trm1</name>
    <name evidence="7" type="ORF">NBO_520g0004</name>
</gene>
<dbReference type="EMBL" id="KB909428">
    <property type="protein sequence ID" value="EOB12128.1"/>
    <property type="molecule type" value="Genomic_DNA"/>
</dbReference>
<evidence type="ECO:0000256" key="4">
    <source>
        <dbReference type="ARBA" id="ARBA00022694"/>
    </source>
</evidence>
<evidence type="ECO:0000313" key="7">
    <source>
        <dbReference type="EMBL" id="EOB12128.1"/>
    </source>
</evidence>
<dbReference type="VEuPathDB" id="MicrosporidiaDB:NBO_520g0004"/>
<organism evidence="7 8">
    <name type="scientific">Nosema bombycis (strain CQ1 / CVCC 102059)</name>
    <name type="common">Microsporidian parasite</name>
    <name type="synonym">Pebrine of silkworm</name>
    <dbReference type="NCBI Taxonomy" id="578461"/>
    <lineage>
        <taxon>Eukaryota</taxon>
        <taxon>Fungi</taxon>
        <taxon>Fungi incertae sedis</taxon>
        <taxon>Microsporidia</taxon>
        <taxon>Nosematidae</taxon>
        <taxon>Nosema</taxon>
    </lineage>
</organism>
<keyword evidence="5 6" id="KW-0694">RNA-binding</keyword>
<accession>R0MH57</accession>
<keyword evidence="2 6" id="KW-0808">Transferase</keyword>
<sequence>MTTLCARTKFSCIKLKDILYGLENLSFNSSLTHCEINGFKTEAPLEIVNLLIKIKNEVKDSNLFTPNNKIDEKLCLDVKKGLLISHLGPLGLPDRE</sequence>
<reference evidence="7 8" key="1">
    <citation type="journal article" date="2013" name="BMC Genomics">
        <title>Comparative genomics of parasitic silkworm microsporidia reveal an association between genome expansion and host adaptation.</title>
        <authorList>
            <person name="Pan G."/>
            <person name="Xu J."/>
            <person name="Li T."/>
            <person name="Xia Q."/>
            <person name="Liu S.L."/>
            <person name="Zhang G."/>
            <person name="Li S."/>
            <person name="Li C."/>
            <person name="Liu H."/>
            <person name="Yang L."/>
            <person name="Liu T."/>
            <person name="Zhang X."/>
            <person name="Wu Z."/>
            <person name="Fan W."/>
            <person name="Dang X."/>
            <person name="Xiang H."/>
            <person name="Tao M."/>
            <person name="Li Y."/>
            <person name="Hu J."/>
            <person name="Li Z."/>
            <person name="Lin L."/>
            <person name="Luo J."/>
            <person name="Geng L."/>
            <person name="Wang L."/>
            <person name="Long M."/>
            <person name="Wan Y."/>
            <person name="He N."/>
            <person name="Zhang Z."/>
            <person name="Lu C."/>
            <person name="Keeling P.J."/>
            <person name="Wang J."/>
            <person name="Xiang Z."/>
            <person name="Zhou Z."/>
        </authorList>
    </citation>
    <scope>NUCLEOTIDE SEQUENCE [LARGE SCALE GENOMIC DNA]</scope>
    <source>
        <strain evidence="8">CQ1 / CVCC 102059</strain>
    </source>
</reference>
<dbReference type="Pfam" id="PF02005">
    <property type="entry name" value="TRM"/>
    <property type="match status" value="1"/>
</dbReference>
<evidence type="ECO:0000256" key="2">
    <source>
        <dbReference type="ARBA" id="ARBA00022679"/>
    </source>
</evidence>
<evidence type="ECO:0000256" key="1">
    <source>
        <dbReference type="ARBA" id="ARBA00022603"/>
    </source>
</evidence>
<dbReference type="Gene3D" id="3.30.56.70">
    <property type="entry name" value="N2,N2-dimethylguanosine tRNA methyltransferase, C-terminal domain"/>
    <property type="match status" value="1"/>
</dbReference>
<dbReference type="PROSITE" id="PS51626">
    <property type="entry name" value="SAM_MT_TRM1"/>
    <property type="match status" value="1"/>
</dbReference>
<keyword evidence="6" id="KW-0820">tRNA-binding</keyword>
<proteinExistence type="inferred from homology"/>
<evidence type="ECO:0000256" key="5">
    <source>
        <dbReference type="ARBA" id="ARBA00022884"/>
    </source>
</evidence>
<protein>
    <submittedName>
        <fullName evidence="7">tRNA (Guanine-N2-)-methyltransferase</fullName>
    </submittedName>
</protein>
<dbReference type="GO" id="GO:0000049">
    <property type="term" value="F:tRNA binding"/>
    <property type="evidence" value="ECO:0007669"/>
    <property type="project" value="UniProtKB-UniRule"/>
</dbReference>
<keyword evidence="4 6" id="KW-0819">tRNA processing</keyword>
<keyword evidence="3 6" id="KW-0949">S-adenosyl-L-methionine</keyword>
<dbReference type="GO" id="GO:0032259">
    <property type="term" value="P:methylation"/>
    <property type="evidence" value="ECO:0007669"/>
    <property type="project" value="UniProtKB-UniRule"/>
</dbReference>
<dbReference type="AlphaFoldDB" id="R0MH57"/>
<dbReference type="InterPro" id="IPR042296">
    <property type="entry name" value="tRNA_met_Trm1_C"/>
</dbReference>
<dbReference type="HOGENOM" id="CLU_2360265_0_0_1"/>
<evidence type="ECO:0000256" key="6">
    <source>
        <dbReference type="PROSITE-ProRule" id="PRU00958"/>
    </source>
</evidence>
<dbReference type="GO" id="GO:0016423">
    <property type="term" value="F:tRNA (guanine) methyltransferase activity"/>
    <property type="evidence" value="ECO:0007669"/>
    <property type="project" value="InterPro"/>
</dbReference>
<keyword evidence="1 6" id="KW-0489">Methyltransferase</keyword>
<keyword evidence="8" id="KW-1185">Reference proteome</keyword>
<comment type="similarity">
    <text evidence="6">Belongs to the class I-like SAM-binding methyltransferase superfamily. Trm1 family.</text>
</comment>
<dbReference type="Proteomes" id="UP000016927">
    <property type="component" value="Unassembled WGS sequence"/>
</dbReference>